<dbReference type="Pfam" id="PF13875">
    <property type="entry name" value="DUF4202"/>
    <property type="match status" value="1"/>
</dbReference>
<gene>
    <name evidence="1" type="ORF">GRB80_06515</name>
</gene>
<evidence type="ECO:0000313" key="2">
    <source>
        <dbReference type="Proteomes" id="UP000448235"/>
    </source>
</evidence>
<keyword evidence="2" id="KW-1185">Reference proteome</keyword>
<dbReference type="Proteomes" id="UP000448235">
    <property type="component" value="Unassembled WGS sequence"/>
</dbReference>
<accession>A0A7X5AM45</accession>
<dbReference type="AlphaFoldDB" id="A0A7X5AM45"/>
<sequence length="200" mass="22702">MTVPSIDEAPFQQVMAALDALHAQDPRHVTVEGESVPRELWHAGRMSAWLERLHDHPEARMRLAVRGQHLQRWEVPRSDYPEGRVGYLTWRRDQGQRAGATTAALMREAGYAEEDAEAVARMIRKQGLGREAGAQAVEDCACLVFLENYFADFSRQIDHDHLIRIVQKTWKKMSPRAHELALELPMSEEARALVEEALAG</sequence>
<protein>
    <submittedName>
        <fullName evidence="1">DUF4202 family protein</fullName>
    </submittedName>
</protein>
<comment type="caution">
    <text evidence="1">The sequence shown here is derived from an EMBL/GenBank/DDBJ whole genome shotgun (WGS) entry which is preliminary data.</text>
</comment>
<reference evidence="1 2" key="1">
    <citation type="submission" date="2019-12" db="EMBL/GenBank/DDBJ databases">
        <title>Draft genome sequencing of Halomonas icarensis D1-1.</title>
        <authorList>
            <person name="Pandiyan K."/>
            <person name="Kushwaha P."/>
            <person name="Gowdham M."/>
            <person name="Chakdar H."/>
            <person name="Singh A."/>
            <person name="Kumar M."/>
            <person name="Saxena A.K."/>
        </authorList>
    </citation>
    <scope>NUCLEOTIDE SEQUENCE [LARGE SCALE GENOMIC DNA]</scope>
    <source>
        <strain evidence="1 2">D1-1</strain>
    </source>
</reference>
<dbReference type="EMBL" id="WUTS01000001">
    <property type="protein sequence ID" value="NAW12494.1"/>
    <property type="molecule type" value="Genomic_DNA"/>
</dbReference>
<dbReference type="InterPro" id="IPR025255">
    <property type="entry name" value="DUF4202"/>
</dbReference>
<organism evidence="1 2">
    <name type="scientific">Halomonas icarae</name>
    <dbReference type="NCBI Taxonomy" id="2691040"/>
    <lineage>
        <taxon>Bacteria</taxon>
        <taxon>Pseudomonadati</taxon>
        <taxon>Pseudomonadota</taxon>
        <taxon>Gammaproteobacteria</taxon>
        <taxon>Oceanospirillales</taxon>
        <taxon>Halomonadaceae</taxon>
        <taxon>Halomonas</taxon>
    </lineage>
</organism>
<name>A0A7X5AM45_9GAMM</name>
<proteinExistence type="predicted"/>
<dbReference type="RefSeq" id="WP_161422964.1">
    <property type="nucleotide sequence ID" value="NZ_JARWMY010000010.1"/>
</dbReference>
<dbReference type="PANTHER" id="PTHR41729:SF1">
    <property type="entry name" value="GLUTAMYL-TRNA SYNTHETASE"/>
    <property type="match status" value="1"/>
</dbReference>
<dbReference type="PANTHER" id="PTHR41729">
    <property type="entry name" value="GLUTAMYL-TRNA SYNTHETASE"/>
    <property type="match status" value="1"/>
</dbReference>
<evidence type="ECO:0000313" key="1">
    <source>
        <dbReference type="EMBL" id="NAW12494.1"/>
    </source>
</evidence>